<evidence type="ECO:0000256" key="4">
    <source>
        <dbReference type="ARBA" id="ARBA00023288"/>
    </source>
</evidence>
<evidence type="ECO:0000256" key="3">
    <source>
        <dbReference type="ARBA" id="ARBA00023139"/>
    </source>
</evidence>
<dbReference type="InterPro" id="IPR018660">
    <property type="entry name" value="MliC"/>
</dbReference>
<protein>
    <submittedName>
        <fullName evidence="7">Membrane-bound lysozyme inhibitor of c-type lysozyme MliC</fullName>
    </submittedName>
</protein>
<dbReference type="AlphaFoldDB" id="A0A4R6Y3M2"/>
<proteinExistence type="predicted"/>
<sequence>MKKIVLIVSAFMLVCGVQVASAKTSTLTLSAGKAVHYQCDNGARVSGIYYNLSDNSLSFVKLTFNKEQYTLPSVVAASGVRYSDGRMLEWWEHAGEVLFNQEVNNSSSSAVVCKEVATHR</sequence>
<evidence type="ECO:0000256" key="5">
    <source>
        <dbReference type="SAM" id="SignalP"/>
    </source>
</evidence>
<feature type="chain" id="PRO_5020472036" evidence="5">
    <location>
        <begin position="23"/>
        <end position="120"/>
    </location>
</feature>
<dbReference type="Gene3D" id="2.40.128.200">
    <property type="match status" value="1"/>
</dbReference>
<comment type="caution">
    <text evidence="7">The sequence shown here is derived from an EMBL/GenBank/DDBJ whole genome shotgun (WGS) entry which is preliminary data.</text>
</comment>
<organism evidence="7 8">
    <name type="scientific">Hydromonas duriensis</name>
    <dbReference type="NCBI Taxonomy" id="1527608"/>
    <lineage>
        <taxon>Bacteria</taxon>
        <taxon>Pseudomonadati</taxon>
        <taxon>Pseudomonadota</taxon>
        <taxon>Betaproteobacteria</taxon>
        <taxon>Burkholderiales</taxon>
        <taxon>Burkholderiaceae</taxon>
        <taxon>Hydromonas</taxon>
    </lineage>
</organism>
<reference evidence="7 8" key="1">
    <citation type="submission" date="2019-03" db="EMBL/GenBank/DDBJ databases">
        <title>Genomic Encyclopedia of Type Strains, Phase IV (KMG-IV): sequencing the most valuable type-strain genomes for metagenomic binning, comparative biology and taxonomic classification.</title>
        <authorList>
            <person name="Goeker M."/>
        </authorList>
    </citation>
    <scope>NUCLEOTIDE SEQUENCE [LARGE SCALE GENOMIC DNA]</scope>
    <source>
        <strain evidence="7 8">DSM 102852</strain>
    </source>
</reference>
<feature type="signal peptide" evidence="5">
    <location>
        <begin position="1"/>
        <end position="22"/>
    </location>
</feature>
<keyword evidence="1 5" id="KW-0732">Signal</keyword>
<evidence type="ECO:0000256" key="2">
    <source>
        <dbReference type="ARBA" id="ARBA00023136"/>
    </source>
</evidence>
<keyword evidence="4" id="KW-0449">Lipoprotein</keyword>
<dbReference type="RefSeq" id="WP_162845189.1">
    <property type="nucleotide sequence ID" value="NZ_SNZE01000012.1"/>
</dbReference>
<dbReference type="Proteomes" id="UP000294480">
    <property type="component" value="Unassembled WGS sequence"/>
</dbReference>
<keyword evidence="8" id="KW-1185">Reference proteome</keyword>
<dbReference type="Pfam" id="PF09864">
    <property type="entry name" value="MliC"/>
    <property type="match status" value="1"/>
</dbReference>
<dbReference type="InterPro" id="IPR036328">
    <property type="entry name" value="MliC_sf"/>
</dbReference>
<evidence type="ECO:0000256" key="1">
    <source>
        <dbReference type="ARBA" id="ARBA00022729"/>
    </source>
</evidence>
<dbReference type="SUPFAM" id="SSF141488">
    <property type="entry name" value="YdhA-like"/>
    <property type="match status" value="1"/>
</dbReference>
<evidence type="ECO:0000313" key="8">
    <source>
        <dbReference type="Proteomes" id="UP000294480"/>
    </source>
</evidence>
<keyword evidence="2" id="KW-0472">Membrane</keyword>
<gene>
    <name evidence="7" type="ORF">DFR44_11210</name>
</gene>
<feature type="domain" description="C-type lysozyme inhibitor" evidence="6">
    <location>
        <begin position="37"/>
        <end position="102"/>
    </location>
</feature>
<name>A0A4R6Y3M2_9BURK</name>
<keyword evidence="3" id="KW-0564">Palmitate</keyword>
<dbReference type="EMBL" id="SNZE01000012">
    <property type="protein sequence ID" value="TDR31141.1"/>
    <property type="molecule type" value="Genomic_DNA"/>
</dbReference>
<accession>A0A4R6Y3M2</accession>
<evidence type="ECO:0000259" key="6">
    <source>
        <dbReference type="Pfam" id="PF09864"/>
    </source>
</evidence>
<evidence type="ECO:0000313" key="7">
    <source>
        <dbReference type="EMBL" id="TDR31141.1"/>
    </source>
</evidence>